<keyword evidence="1" id="KW-0472">Membrane</keyword>
<keyword evidence="4" id="KW-1185">Reference proteome</keyword>
<evidence type="ECO:0000313" key="3">
    <source>
        <dbReference type="EMBL" id="KAG7165980.1"/>
    </source>
</evidence>
<keyword evidence="1" id="KW-1133">Transmembrane helix</keyword>
<feature type="signal peptide" evidence="2">
    <location>
        <begin position="1"/>
        <end position="21"/>
    </location>
</feature>
<feature type="chain" id="PRO_5035193235" evidence="2">
    <location>
        <begin position="22"/>
        <end position="119"/>
    </location>
</feature>
<accession>A0A8J5MVI1</accession>
<dbReference type="EMBL" id="JAHLQT010023139">
    <property type="protein sequence ID" value="KAG7165980.1"/>
    <property type="molecule type" value="Genomic_DNA"/>
</dbReference>
<dbReference type="Proteomes" id="UP000747542">
    <property type="component" value="Unassembled WGS sequence"/>
</dbReference>
<feature type="transmembrane region" description="Helical" evidence="1">
    <location>
        <begin position="45"/>
        <end position="75"/>
    </location>
</feature>
<evidence type="ECO:0000256" key="1">
    <source>
        <dbReference type="SAM" id="Phobius"/>
    </source>
</evidence>
<organism evidence="3 4">
    <name type="scientific">Homarus americanus</name>
    <name type="common">American lobster</name>
    <dbReference type="NCBI Taxonomy" id="6706"/>
    <lineage>
        <taxon>Eukaryota</taxon>
        <taxon>Metazoa</taxon>
        <taxon>Ecdysozoa</taxon>
        <taxon>Arthropoda</taxon>
        <taxon>Crustacea</taxon>
        <taxon>Multicrustacea</taxon>
        <taxon>Malacostraca</taxon>
        <taxon>Eumalacostraca</taxon>
        <taxon>Eucarida</taxon>
        <taxon>Decapoda</taxon>
        <taxon>Pleocyemata</taxon>
        <taxon>Astacidea</taxon>
        <taxon>Nephropoidea</taxon>
        <taxon>Nephropidae</taxon>
        <taxon>Homarus</taxon>
    </lineage>
</organism>
<keyword evidence="1" id="KW-0812">Transmembrane</keyword>
<sequence length="119" mass="12458">MAFKGMLVFLLLAGVITLVASENTKSQNKKRGEEGRFLFTTDENQSITIGTASLTTLALLGVVAVLAAAAAIILLPQDDASSGYASATSAYGATAIHRSLDDAAAKYEQTDTPVDRHAR</sequence>
<name>A0A8J5MVI1_HOMAM</name>
<gene>
    <name evidence="3" type="ORF">Hamer_G011903</name>
</gene>
<evidence type="ECO:0000256" key="2">
    <source>
        <dbReference type="SAM" id="SignalP"/>
    </source>
</evidence>
<proteinExistence type="predicted"/>
<evidence type="ECO:0000313" key="4">
    <source>
        <dbReference type="Proteomes" id="UP000747542"/>
    </source>
</evidence>
<reference evidence="3" key="1">
    <citation type="journal article" date="2021" name="Sci. Adv.">
        <title>The American lobster genome reveals insights on longevity, neural, and immune adaptations.</title>
        <authorList>
            <person name="Polinski J.M."/>
            <person name="Zimin A.V."/>
            <person name="Clark K.F."/>
            <person name="Kohn A.B."/>
            <person name="Sadowski N."/>
            <person name="Timp W."/>
            <person name="Ptitsyn A."/>
            <person name="Khanna P."/>
            <person name="Romanova D.Y."/>
            <person name="Williams P."/>
            <person name="Greenwood S.J."/>
            <person name="Moroz L.L."/>
            <person name="Walt D.R."/>
            <person name="Bodnar A.G."/>
        </authorList>
    </citation>
    <scope>NUCLEOTIDE SEQUENCE</scope>
    <source>
        <strain evidence="3">GMGI-L3</strain>
    </source>
</reference>
<protein>
    <submittedName>
        <fullName evidence="3">Uncharacterized protein</fullName>
    </submittedName>
</protein>
<comment type="caution">
    <text evidence="3">The sequence shown here is derived from an EMBL/GenBank/DDBJ whole genome shotgun (WGS) entry which is preliminary data.</text>
</comment>
<dbReference type="AlphaFoldDB" id="A0A8J5MVI1"/>
<keyword evidence="2" id="KW-0732">Signal</keyword>